<dbReference type="Proteomes" id="UP000219048">
    <property type="component" value="Unassembled WGS sequence"/>
</dbReference>
<evidence type="ECO:0000313" key="1">
    <source>
        <dbReference type="EMBL" id="SNY99632.1"/>
    </source>
</evidence>
<keyword evidence="1" id="KW-0808">Transferase</keyword>
<dbReference type="InterPro" id="IPR029044">
    <property type="entry name" value="Nucleotide-diphossugar_trans"/>
</dbReference>
<sequence length="385" mass="45256">MKIPIVVVAYNRPRSLARLLNSLSRAKYPEQDVDLIISIDRGDNNRNVLEMANEFNWEHGVKKVEYQETNLGLRNHILKCGSVSIEYGAVIILEDDLFVSPNFYVFAEQALRFSTKEPSIGGISLYNHQLNVHTRDNFLATQDGYDNWYFQFASSWGQAWTKEQWIGFMKWYEHDPDIDSCQNVPSYVRSWSSKSWLKYNIAYLIEHNRYFLYPKIALTTNFSDAGTHVGNDSTIYQVPLDYGVEREYNFSQIYEAQALYDAFYENERLHNALNINQDELCTDLYGYKSSVEKRFVLTTKILDFQIIRSFGKSLKPHEDNVIQKVEGTEIFLYDTSVCKENSFKQDFERKTSYNFKQIPYKVVKTLFFKMSFAKMKRLKKKITQK</sequence>
<dbReference type="GO" id="GO:0016740">
    <property type="term" value="F:transferase activity"/>
    <property type="evidence" value="ECO:0007669"/>
    <property type="project" value="UniProtKB-KW"/>
</dbReference>
<dbReference type="PANTHER" id="PTHR33604:SF3">
    <property type="entry name" value="OSJNBA0004B13.7 PROTEIN"/>
    <property type="match status" value="1"/>
</dbReference>
<gene>
    <name evidence="1" type="ORF">SAMN06265377_1443</name>
</gene>
<accession>A0A285MR30</accession>
<reference evidence="2" key="1">
    <citation type="submission" date="2017-09" db="EMBL/GenBank/DDBJ databases">
        <authorList>
            <person name="Varghese N."/>
            <person name="Submissions S."/>
        </authorList>
    </citation>
    <scope>NUCLEOTIDE SEQUENCE [LARGE SCALE GENOMIC DNA]</scope>
    <source>
        <strain evidence="2">DSM 25885</strain>
    </source>
</reference>
<keyword evidence="2" id="KW-1185">Reference proteome</keyword>
<evidence type="ECO:0000313" key="2">
    <source>
        <dbReference type="Proteomes" id="UP000219048"/>
    </source>
</evidence>
<organism evidence="1 2">
    <name type="scientific">Flagellimonas pacifica</name>
    <dbReference type="NCBI Taxonomy" id="1247520"/>
    <lineage>
        <taxon>Bacteria</taxon>
        <taxon>Pseudomonadati</taxon>
        <taxon>Bacteroidota</taxon>
        <taxon>Flavobacteriia</taxon>
        <taxon>Flavobacteriales</taxon>
        <taxon>Flavobacteriaceae</taxon>
        <taxon>Flagellimonas</taxon>
    </lineage>
</organism>
<dbReference type="OrthoDB" id="9785375at2"/>
<name>A0A285MR30_9FLAO</name>
<dbReference type="PANTHER" id="PTHR33604">
    <property type="entry name" value="OSJNBA0004B13.7 PROTEIN"/>
    <property type="match status" value="1"/>
</dbReference>
<dbReference type="EMBL" id="OBEH01000002">
    <property type="protein sequence ID" value="SNY99632.1"/>
    <property type="molecule type" value="Genomic_DNA"/>
</dbReference>
<protein>
    <submittedName>
        <fullName evidence="1">Glycosyl transferase family 2</fullName>
    </submittedName>
</protein>
<dbReference type="RefSeq" id="WP_097045117.1">
    <property type="nucleotide sequence ID" value="NZ_OBEH01000002.1"/>
</dbReference>
<dbReference type="Gene3D" id="3.90.550.10">
    <property type="entry name" value="Spore Coat Polysaccharide Biosynthesis Protein SpsA, Chain A"/>
    <property type="match status" value="1"/>
</dbReference>
<proteinExistence type="predicted"/>
<dbReference type="AlphaFoldDB" id="A0A285MR30"/>
<dbReference type="SUPFAM" id="SSF53448">
    <property type="entry name" value="Nucleotide-diphospho-sugar transferases"/>
    <property type="match status" value="1"/>
</dbReference>